<gene>
    <name evidence="2" type="ORF">PSNMU_V1.4_AUG-EV-PASAV3_0111410</name>
</gene>
<protein>
    <recommendedName>
        <fullName evidence="4">EF-hand domain-containing protein</fullName>
    </recommendedName>
</protein>
<feature type="signal peptide" evidence="1">
    <location>
        <begin position="1"/>
        <end position="19"/>
    </location>
</feature>
<dbReference type="Proteomes" id="UP000291116">
    <property type="component" value="Unassembled WGS sequence"/>
</dbReference>
<reference evidence="2 3" key="1">
    <citation type="submission" date="2019-01" db="EMBL/GenBank/DDBJ databases">
        <authorList>
            <person name="Ferrante I. M."/>
        </authorList>
    </citation>
    <scope>NUCLEOTIDE SEQUENCE [LARGE SCALE GENOMIC DNA]</scope>
    <source>
        <strain evidence="2 3">B856</strain>
    </source>
</reference>
<keyword evidence="3" id="KW-1185">Reference proteome</keyword>
<keyword evidence="1" id="KW-0732">Signal</keyword>
<evidence type="ECO:0008006" key="4">
    <source>
        <dbReference type="Google" id="ProtNLM"/>
    </source>
</evidence>
<feature type="chain" id="PRO_5019047564" description="EF-hand domain-containing protein" evidence="1">
    <location>
        <begin position="20"/>
        <end position="180"/>
    </location>
</feature>
<dbReference type="AlphaFoldDB" id="A0A448ZQ19"/>
<evidence type="ECO:0000313" key="3">
    <source>
        <dbReference type="Proteomes" id="UP000291116"/>
    </source>
</evidence>
<proteinExistence type="predicted"/>
<evidence type="ECO:0000256" key="1">
    <source>
        <dbReference type="SAM" id="SignalP"/>
    </source>
</evidence>
<accession>A0A448ZQ19</accession>
<dbReference type="OrthoDB" id="52976at2759"/>
<evidence type="ECO:0000313" key="2">
    <source>
        <dbReference type="EMBL" id="VEU44073.1"/>
    </source>
</evidence>
<organism evidence="2 3">
    <name type="scientific">Pseudo-nitzschia multistriata</name>
    <dbReference type="NCBI Taxonomy" id="183589"/>
    <lineage>
        <taxon>Eukaryota</taxon>
        <taxon>Sar</taxon>
        <taxon>Stramenopiles</taxon>
        <taxon>Ochrophyta</taxon>
        <taxon>Bacillariophyta</taxon>
        <taxon>Bacillariophyceae</taxon>
        <taxon>Bacillariophycidae</taxon>
        <taxon>Bacillariales</taxon>
        <taxon>Bacillariaceae</taxon>
        <taxon>Pseudo-nitzschia</taxon>
    </lineage>
</organism>
<name>A0A448ZQ19_9STRA</name>
<sequence length="180" mass="20061">MRGLCLAIAVVAAPATTRAWTLSSSHPLRSYSHKYGSHSYSYSQLFLSAEETETSEIDGRDKMATDLRRLFDIDEMAYTVMIPEEHKGPDGKLTPEQLVDAIKKDGMFGEEFEEYCTTFSDSDENEGVVRVLDIGKFSDDFESSAPLPEDCNLTIQGKGNYLVHISLTDEIFATMRVVVA</sequence>
<dbReference type="EMBL" id="CAACVS010000608">
    <property type="protein sequence ID" value="VEU44073.1"/>
    <property type="molecule type" value="Genomic_DNA"/>
</dbReference>